<name>Q9DTD2_9VIRU</name>
<dbReference type="KEGG" id="vg:9725367"/>
<dbReference type="OrthoDB" id="3295at10239"/>
<dbReference type="GeneID" id="9725367"/>
<evidence type="ECO:0000256" key="4">
    <source>
        <dbReference type="ARBA" id="ARBA00022431"/>
    </source>
</evidence>
<dbReference type="RefSeq" id="YP_004021043.1">
    <property type="nucleotide sequence ID" value="NC_014480.2"/>
</dbReference>
<evidence type="ECO:0000256" key="6">
    <source>
        <dbReference type="ARBA" id="ARBA00022844"/>
    </source>
</evidence>
<proteinExistence type="inferred from homology"/>
<sequence>MAFWWWRRRRRARWRRRAAARRWRRRRPRRRRAARRAGRRRRVRRRRGRWRRAHRRWRRRRGRRRHKRKLIIRQWQPPYTRRCYIVGYLPLIMCGENCFSKNFATHSDDIDCSVAYGGGMTATQFTLRILYDEFQRHLNYWTASNNDLDLARYLGATITFFRHPDVDFIVQIHTSPPFRDTEMTGPSIHPGMLMLKKHRLLIPSLKTRPGRKHRITVRIGAPKTFEDKWYPQTDLCDVILVVIYATAADFTFPFGSPLTNTHCVNFQVLGSDYNDILSILPDKLKSKESKIEKIYKNIAYYNTKQTIAHLKITDNCKNTQTDITNTKHNDTQYKGNTYVDEINQVRKDTGDKFIKATSLALSNSWVKPTTNDLEYHTGMYSSIFLSSGRSNPELKGPYTDVCYNPLVDKGIGNIVWLDWCSKEDSKFDETKSKVPIRDMPLWAALFGYAEYASKETGDTAINTNARLTLICPYTDPMLFKPQDPKFGFVPYSLNFGLGRMPGDSTYVPIRQRAKWYACLYHQQEVIEAITQSGPFAYHCDYKSAVLGVKYKFKWIWGGSPIPHQVVRNPCRETHSSTQGGRKPRSVQVVTRKYNTPEFTWHSWDTRRGLFGDGALQRMLQQPGLNELYPTASKKRPKRDTLAEGHQEEPEDVSDFKRLRLQLQQQPWLDSSQEEKKARESKAQEEEAKTLEQQLEQQRLLGFQLRCLAYQVLQVQKGHAIPPQALVQ</sequence>
<keyword evidence="5 7" id="KW-0167">Capsid protein</keyword>
<protein>
    <recommendedName>
        <fullName evidence="3 7">Capsid protein</fullName>
    </recommendedName>
</protein>
<dbReference type="Pfam" id="PF02956">
    <property type="entry name" value="TT_ORF1"/>
    <property type="match status" value="1"/>
</dbReference>
<reference evidence="9 10" key="1">
    <citation type="submission" date="2000-10" db="EMBL/GenBank/DDBJ databases">
        <title>simian TT virus.</title>
        <authorList>
            <person name="Abe K."/>
            <person name="Inami T."/>
        </authorList>
    </citation>
    <scope>NUCLEOTIDE SEQUENCE [LARGE SCALE GENOMIC DNA]</scope>
    <source>
        <strain evidence="9">S-TTV CH71</strain>
    </source>
</reference>
<keyword evidence="10" id="KW-1185">Reference proteome</keyword>
<comment type="similarity">
    <text evidence="2 7">Belongs to the anelloviridae capsid protein family.</text>
</comment>
<dbReference type="InterPro" id="IPR004219">
    <property type="entry name" value="TTvirus_Unk"/>
</dbReference>
<feature type="region of interest" description="Disordered" evidence="8">
    <location>
        <begin position="625"/>
        <end position="689"/>
    </location>
</feature>
<feature type="region of interest" description="Disordered" evidence="8">
    <location>
        <begin position="25"/>
        <end position="47"/>
    </location>
</feature>
<keyword evidence="4 7" id="KW-1140">T=1 icosahedral capsid protein</keyword>
<organism evidence="9 10">
    <name type="scientific">Torque teno virus 2</name>
    <dbReference type="NCBI Taxonomy" id="687341"/>
    <lineage>
        <taxon>Viruses</taxon>
        <taxon>Monodnaviria</taxon>
        <taxon>Shotokuvirae</taxon>
        <taxon>Commensaviricota</taxon>
        <taxon>Cardeaviricetes</taxon>
        <taxon>Sanitavirales</taxon>
        <taxon>Anelloviridae</taxon>
        <taxon>Alphatorquevirus</taxon>
        <taxon>Alphatorquevirus homin2</taxon>
    </lineage>
</organism>
<keyword evidence="6 7" id="KW-0946">Virion</keyword>
<comment type="subcellular location">
    <subcellularLocation>
        <location evidence="1 7">Virion</location>
    </subcellularLocation>
</comment>
<evidence type="ECO:0000256" key="8">
    <source>
        <dbReference type="SAM" id="MobiDB-lite"/>
    </source>
</evidence>
<evidence type="ECO:0000256" key="7">
    <source>
        <dbReference type="RuleBase" id="RU361230"/>
    </source>
</evidence>
<evidence type="ECO:0000313" key="10">
    <source>
        <dbReference type="Proteomes" id="UP000203082"/>
    </source>
</evidence>
<evidence type="ECO:0000256" key="2">
    <source>
        <dbReference type="ARBA" id="ARBA00006131"/>
    </source>
</evidence>
<comment type="function">
    <text evidence="7">Self-assembles to form an icosahedral capsid.</text>
</comment>
<evidence type="ECO:0000256" key="1">
    <source>
        <dbReference type="ARBA" id="ARBA00004328"/>
    </source>
</evidence>
<dbReference type="Proteomes" id="UP000203082">
    <property type="component" value="Segment"/>
</dbReference>
<feature type="compositionally biased region" description="Basic and acidic residues" evidence="8">
    <location>
        <begin position="672"/>
        <end position="689"/>
    </location>
</feature>
<dbReference type="EMBL" id="AB049608">
    <property type="protein sequence ID" value="BAB20604.1"/>
    <property type="molecule type" value="Genomic_DNA"/>
</dbReference>
<feature type="compositionally biased region" description="Basic and acidic residues" evidence="8">
    <location>
        <begin position="638"/>
        <end position="657"/>
    </location>
</feature>
<dbReference type="GO" id="GO:0039615">
    <property type="term" value="C:T=1 icosahedral viral capsid"/>
    <property type="evidence" value="ECO:0007669"/>
    <property type="project" value="UniProtKB-UniRule"/>
</dbReference>
<evidence type="ECO:0000256" key="3">
    <source>
        <dbReference type="ARBA" id="ARBA00018091"/>
    </source>
</evidence>
<evidence type="ECO:0000313" key="9">
    <source>
        <dbReference type="EMBL" id="BAB20604.1"/>
    </source>
</evidence>
<accession>Q9DTD2</accession>
<evidence type="ECO:0000256" key="5">
    <source>
        <dbReference type="ARBA" id="ARBA00022561"/>
    </source>
</evidence>